<feature type="transmembrane region" description="Helical" evidence="1">
    <location>
        <begin position="20"/>
        <end position="46"/>
    </location>
</feature>
<gene>
    <name evidence="2" type="ORF">KFK14_04385</name>
</gene>
<proteinExistence type="predicted"/>
<dbReference type="EMBL" id="CP073910">
    <property type="protein sequence ID" value="QUT06686.1"/>
    <property type="molecule type" value="Genomic_DNA"/>
</dbReference>
<keyword evidence="1" id="KW-0812">Transmembrane</keyword>
<name>A0A975Q2H4_9SPHN</name>
<organism evidence="2 3">
    <name type="scientific">Sphingobium phenoxybenzoativorans</name>
    <dbReference type="NCBI Taxonomy" id="1592790"/>
    <lineage>
        <taxon>Bacteria</taxon>
        <taxon>Pseudomonadati</taxon>
        <taxon>Pseudomonadota</taxon>
        <taxon>Alphaproteobacteria</taxon>
        <taxon>Sphingomonadales</taxon>
        <taxon>Sphingomonadaceae</taxon>
        <taxon>Sphingobium</taxon>
    </lineage>
</organism>
<keyword evidence="1" id="KW-0472">Membrane</keyword>
<evidence type="ECO:0000256" key="1">
    <source>
        <dbReference type="SAM" id="Phobius"/>
    </source>
</evidence>
<dbReference type="KEGG" id="spph:KFK14_04385"/>
<dbReference type="Proteomes" id="UP000681425">
    <property type="component" value="Chromosome"/>
</dbReference>
<accession>A0A975Q2H4</accession>
<protein>
    <submittedName>
        <fullName evidence="2">Uncharacterized protein</fullName>
    </submittedName>
</protein>
<sequence>MHPAAAIEDGKIQRIGDEMWTLWFFPLLIGLVVVGIFGGAACYALAPAHRRPSIAKAVTVPFGCIGILVVSLVILVSIAGWFRKNDTQLFAELFGFKPTTTEDRMLFDEFGKGSDRQIFMRAEPSSEDRTKIMKVTRARLFENDAMPFEVAGAQHGFSWWVSSNENDLNYCKTTRILNADGFHGWKDFRILECLDAGNAFPASANAGLIYVAASGRNE</sequence>
<feature type="transmembrane region" description="Helical" evidence="1">
    <location>
        <begin position="58"/>
        <end position="82"/>
    </location>
</feature>
<dbReference type="RefSeq" id="WP_212610002.1">
    <property type="nucleotide sequence ID" value="NZ_CP073910.1"/>
</dbReference>
<reference evidence="2" key="1">
    <citation type="submission" date="2021-04" db="EMBL/GenBank/DDBJ databases">
        <title>Isolation of p-tert-butylphenol degrading bacteria Sphingobium phenoxybenzoativorans Tas13 from active sludge.</title>
        <authorList>
            <person name="Li Y."/>
        </authorList>
    </citation>
    <scope>NUCLEOTIDE SEQUENCE</scope>
    <source>
        <strain evidence="2">Tas13</strain>
    </source>
</reference>
<keyword evidence="3" id="KW-1185">Reference proteome</keyword>
<dbReference type="AlphaFoldDB" id="A0A975Q2H4"/>
<evidence type="ECO:0000313" key="2">
    <source>
        <dbReference type="EMBL" id="QUT06686.1"/>
    </source>
</evidence>
<evidence type="ECO:0000313" key="3">
    <source>
        <dbReference type="Proteomes" id="UP000681425"/>
    </source>
</evidence>
<keyword evidence="1" id="KW-1133">Transmembrane helix</keyword>